<proteinExistence type="predicted"/>
<dbReference type="EMBL" id="CAADFG010000384">
    <property type="protein sequence ID" value="VFK04129.1"/>
    <property type="molecule type" value="Genomic_DNA"/>
</dbReference>
<accession>A0A450VH48</accession>
<dbReference type="NCBIfam" id="TIGR02449">
    <property type="entry name" value="TIGR02449 family protein"/>
    <property type="match status" value="1"/>
</dbReference>
<reference evidence="3" key="1">
    <citation type="submission" date="2019-02" db="EMBL/GenBank/DDBJ databases">
        <authorList>
            <person name="Gruber-Vodicka R. H."/>
            <person name="Seah K. B. B."/>
        </authorList>
    </citation>
    <scope>NUCLEOTIDE SEQUENCE</scope>
    <source>
        <strain evidence="4">BECK_SA2B12</strain>
        <strain evidence="3">BECK_SA2B15</strain>
        <strain evidence="2">BECK_SA2B20</strain>
    </source>
</reference>
<dbReference type="EMBL" id="CAADFJ010000379">
    <property type="protein sequence ID" value="VFK06851.1"/>
    <property type="molecule type" value="Genomic_DNA"/>
</dbReference>
<gene>
    <name evidence="3" type="ORF">BECKH772A_GA0070896_103842</name>
    <name evidence="2" type="ORF">BECKH772B_GA0070898_1004717</name>
    <name evidence="4" type="ORF">BECKH772C_GA0070978_103792</name>
</gene>
<evidence type="ECO:0000256" key="1">
    <source>
        <dbReference type="SAM" id="Coils"/>
    </source>
</evidence>
<protein>
    <submittedName>
        <fullName evidence="3">Cell division protein ZapB</fullName>
    </submittedName>
</protein>
<evidence type="ECO:0000313" key="2">
    <source>
        <dbReference type="EMBL" id="VFJ93627.1"/>
    </source>
</evidence>
<name>A0A450VH48_9GAMM</name>
<evidence type="ECO:0000313" key="4">
    <source>
        <dbReference type="EMBL" id="VFK06851.1"/>
    </source>
</evidence>
<evidence type="ECO:0000313" key="3">
    <source>
        <dbReference type="EMBL" id="VFK04129.1"/>
    </source>
</evidence>
<feature type="coiled-coil region" evidence="1">
    <location>
        <begin position="11"/>
        <end position="38"/>
    </location>
</feature>
<dbReference type="AlphaFoldDB" id="A0A450VH48"/>
<dbReference type="EMBL" id="CAADFI010000047">
    <property type="protein sequence ID" value="VFJ93627.1"/>
    <property type="molecule type" value="Genomic_DNA"/>
</dbReference>
<keyword evidence="3" id="KW-0132">Cell division</keyword>
<keyword evidence="3" id="KW-0131">Cell cycle</keyword>
<dbReference type="GO" id="GO:0051301">
    <property type="term" value="P:cell division"/>
    <property type="evidence" value="ECO:0007669"/>
    <property type="project" value="UniProtKB-KW"/>
</dbReference>
<sequence length="72" mass="8054">MNAIQPLEGQIDALIRAYDTARKENRALRAQRTDLMAERGTLIEKLDLARVRVETMVAQLKSMEAGSAEIDP</sequence>
<dbReference type="InterPro" id="IPR012662">
    <property type="entry name" value="CHP02449"/>
</dbReference>
<organism evidence="3">
    <name type="scientific">Candidatus Kentrum eta</name>
    <dbReference type="NCBI Taxonomy" id="2126337"/>
    <lineage>
        <taxon>Bacteria</taxon>
        <taxon>Pseudomonadati</taxon>
        <taxon>Pseudomonadota</taxon>
        <taxon>Gammaproteobacteria</taxon>
        <taxon>Candidatus Kentrum</taxon>
    </lineage>
</organism>
<keyword evidence="1" id="KW-0175">Coiled coil</keyword>